<name>A0A846H7E2_9CYAN</name>
<accession>A0A846H7E2</accession>
<dbReference type="AlphaFoldDB" id="A0A846H7E2"/>
<dbReference type="Proteomes" id="UP000031549">
    <property type="component" value="Unassembled WGS sequence"/>
</dbReference>
<comment type="caution">
    <text evidence="2">The sequence shown here is derived from an EMBL/GenBank/DDBJ whole genome shotgun (WGS) entry which is preliminary data.</text>
</comment>
<feature type="region of interest" description="Disordered" evidence="1">
    <location>
        <begin position="1"/>
        <end position="23"/>
    </location>
</feature>
<organism evidence="2 3">
    <name type="scientific">Hassallia byssoidea VB512170</name>
    <dbReference type="NCBI Taxonomy" id="1304833"/>
    <lineage>
        <taxon>Bacteria</taxon>
        <taxon>Bacillati</taxon>
        <taxon>Cyanobacteriota</taxon>
        <taxon>Cyanophyceae</taxon>
        <taxon>Nostocales</taxon>
        <taxon>Tolypothrichaceae</taxon>
        <taxon>Hassallia</taxon>
    </lineage>
</organism>
<evidence type="ECO:0000256" key="1">
    <source>
        <dbReference type="SAM" id="MobiDB-lite"/>
    </source>
</evidence>
<gene>
    <name evidence="2" type="ORF">PI95_008465</name>
</gene>
<evidence type="ECO:0000313" key="2">
    <source>
        <dbReference type="EMBL" id="NEU72599.1"/>
    </source>
</evidence>
<proteinExistence type="predicted"/>
<protein>
    <submittedName>
        <fullName evidence="2">Uncharacterized protein</fullName>
    </submittedName>
</protein>
<feature type="compositionally biased region" description="Gly residues" evidence="1">
    <location>
        <begin position="1"/>
        <end position="11"/>
    </location>
</feature>
<keyword evidence="3" id="KW-1185">Reference proteome</keyword>
<dbReference type="RefSeq" id="WP_163518721.1">
    <property type="nucleotide sequence ID" value="NZ_JTCM02000012.1"/>
</dbReference>
<evidence type="ECO:0000313" key="3">
    <source>
        <dbReference type="Proteomes" id="UP000031549"/>
    </source>
</evidence>
<sequence>MGDGGQGGQGEQGELKLPMPDAQCPMPDAQCPMPDAQCPITHYPLPITPLIKIPLVAFMVRLGGFHKEWVIEFLYSS</sequence>
<dbReference type="EMBL" id="JTCM02000012">
    <property type="protein sequence ID" value="NEU72599.1"/>
    <property type="molecule type" value="Genomic_DNA"/>
</dbReference>
<reference evidence="2 3" key="1">
    <citation type="journal article" date="2015" name="Genome Announc.">
        <title>Draft Genome Sequence of Cyanobacterium Hassallia byssoidea Strain VB512170, Isolated from Monuments in India.</title>
        <authorList>
            <person name="Singh D."/>
            <person name="Chandrababunaidu M.M."/>
            <person name="Panda A."/>
            <person name="Sen D."/>
            <person name="Bhattacharyya S."/>
            <person name="Adhikary S.P."/>
            <person name="Tripathy S."/>
        </authorList>
    </citation>
    <scope>NUCLEOTIDE SEQUENCE [LARGE SCALE GENOMIC DNA]</scope>
    <source>
        <strain evidence="2 3">VB512170</strain>
    </source>
</reference>